<proteinExistence type="predicted"/>
<feature type="transmembrane region" description="Helical" evidence="2">
    <location>
        <begin position="263"/>
        <end position="283"/>
    </location>
</feature>
<evidence type="ECO:0000256" key="1">
    <source>
        <dbReference type="SAM" id="MobiDB-lite"/>
    </source>
</evidence>
<keyword evidence="2" id="KW-0472">Membrane</keyword>
<dbReference type="InterPro" id="IPR045339">
    <property type="entry name" value="DUF6534"/>
</dbReference>
<evidence type="ECO:0000313" key="3">
    <source>
        <dbReference type="EMBL" id="TBU54652.1"/>
    </source>
</evidence>
<dbReference type="Pfam" id="PF20152">
    <property type="entry name" value="DUF6534"/>
    <property type="match status" value="1"/>
</dbReference>
<dbReference type="Proteomes" id="UP000292082">
    <property type="component" value="Unassembled WGS sequence"/>
</dbReference>
<dbReference type="EMBL" id="ML145184">
    <property type="protein sequence ID" value="TBU54652.1"/>
    <property type="molecule type" value="Genomic_DNA"/>
</dbReference>
<reference evidence="3 4" key="1">
    <citation type="submission" date="2019-01" db="EMBL/GenBank/DDBJ databases">
        <title>Draft genome sequences of three monokaryotic isolates of the white-rot basidiomycete fungus Dichomitus squalens.</title>
        <authorList>
            <consortium name="DOE Joint Genome Institute"/>
            <person name="Lopez S.C."/>
            <person name="Andreopoulos B."/>
            <person name="Pangilinan J."/>
            <person name="Lipzen A."/>
            <person name="Riley R."/>
            <person name="Ahrendt S."/>
            <person name="Ng V."/>
            <person name="Barry K."/>
            <person name="Daum C."/>
            <person name="Grigoriev I.V."/>
            <person name="Hilden K.S."/>
            <person name="Makela M.R."/>
            <person name="de Vries R.P."/>
        </authorList>
    </citation>
    <scope>NUCLEOTIDE SEQUENCE [LARGE SCALE GENOMIC DNA]</scope>
    <source>
        <strain evidence="3 4">CBS 464.89</strain>
    </source>
</reference>
<feature type="transmembrane region" description="Helical" evidence="2">
    <location>
        <begin position="234"/>
        <end position="257"/>
    </location>
</feature>
<feature type="transmembrane region" description="Helical" evidence="2">
    <location>
        <begin position="195"/>
        <end position="214"/>
    </location>
</feature>
<sequence length="382" mass="41468">MDSIGSAPTPDLASSDELTSTFGVLLIGFIFSVVLYGLTFFQTYIYYTRFPADHMGTKSIVGALWAMDTGATTLISHTIYNYLITNFLSAFDQLVTTKTFVAELVLAALLVLVVQCYYAFRVWSITDKQVVIPLLLALLVLASCGKRIASEKSVYVLTQTVVLAAALNLASVASIAQQDLFAHIVTHNVKLIRGIASALSVVADFVIVGAMLFYMQPARNPGMVIAKGWFEKTVVFGFNRGTVFTAVQTLALIIFLAMPTSQAWILVGWVASKIYINSLLAMLNFRNTHRGRGVHEEDSLNQAASNRSGSHSAAVSGARDTNRSVQFSVNPDAKPHDPMSLIELDMVGSPADGFDDETGKATPWLDAGGPSKRRDFDEDSSQ</sequence>
<keyword evidence="2" id="KW-1133">Transmembrane helix</keyword>
<evidence type="ECO:0000256" key="2">
    <source>
        <dbReference type="SAM" id="Phobius"/>
    </source>
</evidence>
<dbReference type="PANTHER" id="PTHR40465">
    <property type="entry name" value="CHROMOSOME 1, WHOLE GENOME SHOTGUN SEQUENCE"/>
    <property type="match status" value="1"/>
</dbReference>
<dbReference type="AlphaFoldDB" id="A0A4Q9PKL0"/>
<feature type="transmembrane region" description="Helical" evidence="2">
    <location>
        <begin position="20"/>
        <end position="47"/>
    </location>
</feature>
<accession>A0A4Q9PKL0</accession>
<feature type="transmembrane region" description="Helical" evidence="2">
    <location>
        <begin position="154"/>
        <end position="175"/>
    </location>
</feature>
<protein>
    <submittedName>
        <fullName evidence="3">Uncharacterized protein</fullName>
    </submittedName>
</protein>
<feature type="transmembrane region" description="Helical" evidence="2">
    <location>
        <begin position="59"/>
        <end position="80"/>
    </location>
</feature>
<organism evidence="3 4">
    <name type="scientific">Dichomitus squalens</name>
    <dbReference type="NCBI Taxonomy" id="114155"/>
    <lineage>
        <taxon>Eukaryota</taxon>
        <taxon>Fungi</taxon>
        <taxon>Dikarya</taxon>
        <taxon>Basidiomycota</taxon>
        <taxon>Agaricomycotina</taxon>
        <taxon>Agaricomycetes</taxon>
        <taxon>Polyporales</taxon>
        <taxon>Polyporaceae</taxon>
        <taxon>Dichomitus</taxon>
    </lineage>
</organism>
<feature type="compositionally biased region" description="Polar residues" evidence="1">
    <location>
        <begin position="300"/>
        <end position="313"/>
    </location>
</feature>
<dbReference type="PANTHER" id="PTHR40465:SF1">
    <property type="entry name" value="DUF6534 DOMAIN-CONTAINING PROTEIN"/>
    <property type="match status" value="1"/>
</dbReference>
<feature type="transmembrane region" description="Helical" evidence="2">
    <location>
        <begin position="100"/>
        <end position="120"/>
    </location>
</feature>
<name>A0A4Q9PKL0_9APHY</name>
<feature type="region of interest" description="Disordered" evidence="1">
    <location>
        <begin position="294"/>
        <end position="382"/>
    </location>
</feature>
<gene>
    <name evidence="3" type="ORF">BD310DRAFT_980220</name>
</gene>
<evidence type="ECO:0000313" key="4">
    <source>
        <dbReference type="Proteomes" id="UP000292082"/>
    </source>
</evidence>
<keyword evidence="4" id="KW-1185">Reference proteome</keyword>
<keyword evidence="2" id="KW-0812">Transmembrane</keyword>